<keyword evidence="10" id="KW-0458">Lysosome</keyword>
<dbReference type="FunFam" id="3.20.20.80:FF:000029">
    <property type="entry name" value="Beta-glucuronidase"/>
    <property type="match status" value="1"/>
</dbReference>
<dbReference type="GO" id="GO:0004566">
    <property type="term" value="F:beta-glucuronidase activity"/>
    <property type="evidence" value="ECO:0007669"/>
    <property type="project" value="UniProtKB-EC"/>
</dbReference>
<evidence type="ECO:0000256" key="12">
    <source>
        <dbReference type="SAM" id="SignalP"/>
    </source>
</evidence>
<reference evidence="15" key="2">
    <citation type="submission" date="2023-05" db="EMBL/GenBank/DDBJ databases">
        <authorList>
            <person name="Fouks B."/>
        </authorList>
    </citation>
    <scope>NUCLEOTIDE SEQUENCE</scope>
    <source>
        <strain evidence="15">Stay&amp;Tobe</strain>
        <tissue evidence="15">Testes</tissue>
    </source>
</reference>
<proteinExistence type="inferred from homology"/>
<dbReference type="GO" id="GO:0005615">
    <property type="term" value="C:extracellular space"/>
    <property type="evidence" value="ECO:0007669"/>
    <property type="project" value="TreeGrafter"/>
</dbReference>
<dbReference type="PROSITE" id="PS00719">
    <property type="entry name" value="GLYCOSYL_HYDROL_F2_1"/>
    <property type="match status" value="1"/>
</dbReference>
<evidence type="ECO:0000256" key="10">
    <source>
        <dbReference type="ARBA" id="ARBA00023228"/>
    </source>
</evidence>
<evidence type="ECO:0000256" key="3">
    <source>
        <dbReference type="ARBA" id="ARBA00007401"/>
    </source>
</evidence>
<dbReference type="InterPro" id="IPR013783">
    <property type="entry name" value="Ig-like_fold"/>
</dbReference>
<comment type="function">
    <text evidence="1">Plays an important role in the degradation of dermatan and keratan sulfates.</text>
</comment>
<evidence type="ECO:0000256" key="11">
    <source>
        <dbReference type="ARBA" id="ARBA00023295"/>
    </source>
</evidence>
<feature type="domain" description="Glycoside hydrolase family 2 catalytic" evidence="13">
    <location>
        <begin position="315"/>
        <end position="608"/>
    </location>
</feature>
<evidence type="ECO:0000259" key="14">
    <source>
        <dbReference type="Pfam" id="PF02837"/>
    </source>
</evidence>
<dbReference type="SUPFAM" id="SSF49303">
    <property type="entry name" value="beta-Galactosidase/glucuronidase domain"/>
    <property type="match status" value="1"/>
</dbReference>
<keyword evidence="7 12" id="KW-0732">Signal</keyword>
<dbReference type="InterPro" id="IPR006104">
    <property type="entry name" value="Glyco_hydro_2_N"/>
</dbReference>
<dbReference type="FunFam" id="2.60.40.10:FF:000628">
    <property type="entry name" value="Beta-glucuronidase"/>
    <property type="match status" value="1"/>
</dbReference>
<evidence type="ECO:0000313" key="16">
    <source>
        <dbReference type="Proteomes" id="UP001233999"/>
    </source>
</evidence>
<dbReference type="Gene3D" id="3.20.20.80">
    <property type="entry name" value="Glycosidases"/>
    <property type="match status" value="1"/>
</dbReference>
<dbReference type="SUPFAM" id="SSF49785">
    <property type="entry name" value="Galactose-binding domain-like"/>
    <property type="match status" value="1"/>
</dbReference>
<dbReference type="InterPro" id="IPR036156">
    <property type="entry name" value="Beta-gal/glucu_dom_sf"/>
</dbReference>
<comment type="similarity">
    <text evidence="3">Belongs to the glycosyl hydrolase 2 family.</text>
</comment>
<comment type="subunit">
    <text evidence="4">Homotetramer.</text>
</comment>
<keyword evidence="11" id="KW-0326">Glycosidase</keyword>
<dbReference type="NCBIfam" id="NF007538">
    <property type="entry name" value="PRK10150.1"/>
    <property type="match status" value="1"/>
</dbReference>
<dbReference type="InterPro" id="IPR017853">
    <property type="entry name" value="GH"/>
</dbReference>
<feature type="chain" id="PRO_5042222221" description="Beta-glucuronidase" evidence="12">
    <location>
        <begin position="20"/>
        <end position="626"/>
    </location>
</feature>
<dbReference type="InterPro" id="IPR006103">
    <property type="entry name" value="Glyco_hydro_2_cat"/>
</dbReference>
<evidence type="ECO:0000256" key="5">
    <source>
        <dbReference type="ARBA" id="ARBA00012761"/>
    </source>
</evidence>
<evidence type="ECO:0000256" key="9">
    <source>
        <dbReference type="ARBA" id="ARBA00023180"/>
    </source>
</evidence>
<dbReference type="EC" id="3.2.1.31" evidence="5"/>
<dbReference type="Pfam" id="PF02836">
    <property type="entry name" value="Glyco_hydro_2_C"/>
    <property type="match status" value="1"/>
</dbReference>
<keyword evidence="8" id="KW-0378">Hydrolase</keyword>
<gene>
    <name evidence="15" type="ORF">L9F63_005460</name>
</gene>
<dbReference type="GO" id="GO:0005975">
    <property type="term" value="P:carbohydrate metabolic process"/>
    <property type="evidence" value="ECO:0007669"/>
    <property type="project" value="InterPro"/>
</dbReference>
<evidence type="ECO:0000256" key="2">
    <source>
        <dbReference type="ARBA" id="ARBA00004371"/>
    </source>
</evidence>
<evidence type="ECO:0000256" key="4">
    <source>
        <dbReference type="ARBA" id="ARBA00011881"/>
    </source>
</evidence>
<dbReference type="GO" id="GO:0005764">
    <property type="term" value="C:lysosome"/>
    <property type="evidence" value="ECO:0007669"/>
    <property type="project" value="UniProtKB-SubCell"/>
</dbReference>
<protein>
    <recommendedName>
        <fullName evidence="6">Beta-glucuronidase</fullName>
        <ecNumber evidence="5">3.2.1.31</ecNumber>
    </recommendedName>
</protein>
<sequence>MNFWTCILLVFSLAQSTFSVGILYPQQSESREVLSLDGLWKFYLNPNESSEFPTTETEWIQMPVPSSYNDITVNSTIRDHVGWAWYKRTFFAPKHWSTEKQTVFVRFGSVHYTALVWINGKKACEHYGGHLPFQADITHSLLYGGQNLIMVAVNNTLTLTTIPQGTVQHMNNTNKYPPGYTEFQHAFDFFNYAGIHRPVYIYTTPQVYIDDITIITDINGTEGIIKYNIEFQSIEDILTEPQCTVVVFDKNGSKVTSIKGLTGKIHIFNANFWWPYLFSSNPGYRYTLEIHLNYGTGEDIYRLPVGIRKISWNSTTLLINSEPMYLRGFGKHEDSNIRGKGLDYPLMIRDYNLITWLGANAYRTSHYPYAEEILEMADDIGIMIVDESPACTIDYFTDELLEQHKKVMKELVARDKNRPSVIMWSLSNEPRSYKNQSGEYFRELASLMKALDPSRPVTFVTSSSVNEDKAVEYMDVVCVNRYPAWYSDCGHTELIKRQVIHELTQWHQKFDKPVLVTEYGAGSVDGMHMLPSSMWTEDYQVITLKEHFKAFDYLRKQGFLIGEMIWNFADFATPQEFARPGGCKKGLFTRERQPKMAAHITRWRYWTLAQSINNVTLPNDFLFESV</sequence>
<dbReference type="InterPro" id="IPR008979">
    <property type="entry name" value="Galactose-bd-like_sf"/>
</dbReference>
<evidence type="ECO:0000256" key="7">
    <source>
        <dbReference type="ARBA" id="ARBA00022729"/>
    </source>
</evidence>
<comment type="subcellular location">
    <subcellularLocation>
        <location evidence="2">Lysosome</location>
    </subcellularLocation>
</comment>
<keyword evidence="16" id="KW-1185">Reference proteome</keyword>
<dbReference type="InterPro" id="IPR023232">
    <property type="entry name" value="Glyco_hydro_2_AS"/>
</dbReference>
<evidence type="ECO:0000256" key="8">
    <source>
        <dbReference type="ARBA" id="ARBA00022801"/>
    </source>
</evidence>
<dbReference type="InterPro" id="IPR023230">
    <property type="entry name" value="Glyco_hydro_2_CS"/>
</dbReference>
<reference evidence="15" key="1">
    <citation type="journal article" date="2023" name="IScience">
        <title>Live-bearing cockroach genome reveals convergent evolutionary mechanisms linked to viviparity in insects and beyond.</title>
        <authorList>
            <person name="Fouks B."/>
            <person name="Harrison M.C."/>
            <person name="Mikhailova A.A."/>
            <person name="Marchal E."/>
            <person name="English S."/>
            <person name="Carruthers M."/>
            <person name="Jennings E.C."/>
            <person name="Chiamaka E.L."/>
            <person name="Frigard R.A."/>
            <person name="Pippel M."/>
            <person name="Attardo G.M."/>
            <person name="Benoit J.B."/>
            <person name="Bornberg-Bauer E."/>
            <person name="Tobe S.S."/>
        </authorList>
    </citation>
    <scope>NUCLEOTIDE SEQUENCE</scope>
    <source>
        <strain evidence="15">Stay&amp;Tobe</strain>
    </source>
</reference>
<dbReference type="FunFam" id="2.60.120.260:FF:000027">
    <property type="entry name" value="Beta-glucuronidase"/>
    <property type="match status" value="1"/>
</dbReference>
<dbReference type="SUPFAM" id="SSF51445">
    <property type="entry name" value="(Trans)glycosidases"/>
    <property type="match status" value="1"/>
</dbReference>
<feature type="domain" description="Glycosyl hydrolases family 2 sugar binding" evidence="14">
    <location>
        <begin position="62"/>
        <end position="205"/>
    </location>
</feature>
<dbReference type="Gene3D" id="2.60.120.260">
    <property type="entry name" value="Galactose-binding domain-like"/>
    <property type="match status" value="1"/>
</dbReference>
<dbReference type="PROSITE" id="PS00608">
    <property type="entry name" value="GLYCOSYL_HYDROL_F2_2"/>
    <property type="match status" value="1"/>
</dbReference>
<name>A0AAD7ZCT0_DIPPU</name>
<dbReference type="PRINTS" id="PR00132">
    <property type="entry name" value="GLHYDRLASE2"/>
</dbReference>
<dbReference type="Gene3D" id="2.60.40.10">
    <property type="entry name" value="Immunoglobulins"/>
    <property type="match status" value="1"/>
</dbReference>
<dbReference type="Pfam" id="PF02837">
    <property type="entry name" value="Glyco_hydro_2_N"/>
    <property type="match status" value="1"/>
</dbReference>
<dbReference type="GO" id="GO:0030246">
    <property type="term" value="F:carbohydrate binding"/>
    <property type="evidence" value="ECO:0007669"/>
    <property type="project" value="TreeGrafter"/>
</dbReference>
<dbReference type="GO" id="GO:0019391">
    <property type="term" value="P:glucuronoside catabolic process"/>
    <property type="evidence" value="ECO:0007669"/>
    <property type="project" value="TreeGrafter"/>
</dbReference>
<dbReference type="EMBL" id="JASPKZ010008889">
    <property type="protein sequence ID" value="KAJ9578315.1"/>
    <property type="molecule type" value="Genomic_DNA"/>
</dbReference>
<dbReference type="InterPro" id="IPR006101">
    <property type="entry name" value="Glyco_hydro_2"/>
</dbReference>
<dbReference type="AlphaFoldDB" id="A0AAD7ZCT0"/>
<keyword evidence="9" id="KW-0325">Glycoprotein</keyword>
<dbReference type="PANTHER" id="PTHR10066:SF67">
    <property type="entry name" value="BETA-GLUCURONIDASE"/>
    <property type="match status" value="1"/>
</dbReference>
<feature type="signal peptide" evidence="12">
    <location>
        <begin position="1"/>
        <end position="19"/>
    </location>
</feature>
<evidence type="ECO:0000256" key="6">
    <source>
        <dbReference type="ARBA" id="ARBA00016205"/>
    </source>
</evidence>
<evidence type="ECO:0000259" key="13">
    <source>
        <dbReference type="Pfam" id="PF02836"/>
    </source>
</evidence>
<organism evidence="15 16">
    <name type="scientific">Diploptera punctata</name>
    <name type="common">Pacific beetle cockroach</name>
    <dbReference type="NCBI Taxonomy" id="6984"/>
    <lineage>
        <taxon>Eukaryota</taxon>
        <taxon>Metazoa</taxon>
        <taxon>Ecdysozoa</taxon>
        <taxon>Arthropoda</taxon>
        <taxon>Hexapoda</taxon>
        <taxon>Insecta</taxon>
        <taxon>Pterygota</taxon>
        <taxon>Neoptera</taxon>
        <taxon>Polyneoptera</taxon>
        <taxon>Dictyoptera</taxon>
        <taxon>Blattodea</taxon>
        <taxon>Blaberoidea</taxon>
        <taxon>Blaberidae</taxon>
        <taxon>Diplopterinae</taxon>
        <taxon>Diploptera</taxon>
    </lineage>
</organism>
<evidence type="ECO:0000256" key="1">
    <source>
        <dbReference type="ARBA" id="ARBA00003025"/>
    </source>
</evidence>
<dbReference type="Proteomes" id="UP001233999">
    <property type="component" value="Unassembled WGS sequence"/>
</dbReference>
<comment type="caution">
    <text evidence="15">The sequence shown here is derived from an EMBL/GenBank/DDBJ whole genome shotgun (WGS) entry which is preliminary data.</text>
</comment>
<accession>A0AAD7ZCT0</accession>
<evidence type="ECO:0000313" key="15">
    <source>
        <dbReference type="EMBL" id="KAJ9578315.1"/>
    </source>
</evidence>
<dbReference type="PANTHER" id="PTHR10066">
    <property type="entry name" value="BETA-GLUCURONIDASE"/>
    <property type="match status" value="1"/>
</dbReference>